<dbReference type="RefSeq" id="WP_275472237.1">
    <property type="nucleotide sequence ID" value="NZ_JAPDSH010000009.1"/>
</dbReference>
<evidence type="ECO:0000313" key="1">
    <source>
        <dbReference type="EMBL" id="MDF0480684.1"/>
    </source>
</evidence>
<gene>
    <name evidence="1" type="ORF">OL233_10370</name>
</gene>
<evidence type="ECO:0008006" key="3">
    <source>
        <dbReference type="Google" id="ProtNLM"/>
    </source>
</evidence>
<reference evidence="1" key="1">
    <citation type="submission" date="2022-10" db="EMBL/GenBank/DDBJ databases">
        <title>Vagococcus sp. isolated from poultry meat.</title>
        <authorList>
            <person name="Johansson P."/>
            <person name="Bjorkroth J."/>
        </authorList>
    </citation>
    <scope>NUCLEOTIDE SEQUENCE</scope>
    <source>
        <strain evidence="1">PNs007</strain>
    </source>
</reference>
<dbReference type="Proteomes" id="UP001147148">
    <property type="component" value="Unassembled WGS sequence"/>
</dbReference>
<protein>
    <recommendedName>
        <fullName evidence="3">DUF4375 domain-containing protein</fullName>
    </recommendedName>
</protein>
<evidence type="ECO:0000313" key="2">
    <source>
        <dbReference type="Proteomes" id="UP001147148"/>
    </source>
</evidence>
<comment type="caution">
    <text evidence="1">The sequence shown here is derived from an EMBL/GenBank/DDBJ whole genome shotgun (WGS) entry which is preliminary data.</text>
</comment>
<dbReference type="EMBL" id="JAPDSH010000009">
    <property type="protein sequence ID" value="MDF0480684.1"/>
    <property type="molecule type" value="Genomic_DNA"/>
</dbReference>
<name>A0ABT5X3W2_9ENTE</name>
<organism evidence="1 2">
    <name type="scientific">Vagococcus proximus</name>
    <dbReference type="NCBI Taxonomy" id="2991417"/>
    <lineage>
        <taxon>Bacteria</taxon>
        <taxon>Bacillati</taxon>
        <taxon>Bacillota</taxon>
        <taxon>Bacilli</taxon>
        <taxon>Lactobacillales</taxon>
        <taxon>Enterococcaceae</taxon>
        <taxon>Vagococcus</taxon>
    </lineage>
</organism>
<keyword evidence="2" id="KW-1185">Reference proteome</keyword>
<sequence length="199" mass="23383">MRLFNRFKKIDSTKQESDIRSDDFNKEFNDLLNSVGEESISPNFECILKEKDVITLFDEMFVNVLFNSLEHYHQSKKVYTQSEQIMFSLVVYQAIICTDGHIGFLTQDARIITRDVLIGLEELRMYDILNNFKALLVQLEPIDLENCSENSIEAKLDLLCETEDIFEQYDQVVYASELDHLVIEYVNSKRERFPNITKK</sequence>
<proteinExistence type="predicted"/>
<accession>A0ABT5X3W2</accession>